<dbReference type="EMBL" id="BMFY01000022">
    <property type="protein sequence ID" value="GGA28068.1"/>
    <property type="molecule type" value="Genomic_DNA"/>
</dbReference>
<sequence>MKLAQCAKSAGAARMVMQRRALDASRTELRWFRLSRCGIRGGVFLLASQLVRSSIAGSVIVFSVAKRDTGM</sequence>
<evidence type="ECO:0000256" key="1">
    <source>
        <dbReference type="SAM" id="Phobius"/>
    </source>
</evidence>
<evidence type="ECO:0000313" key="3">
    <source>
        <dbReference type="Proteomes" id="UP000616114"/>
    </source>
</evidence>
<keyword evidence="1" id="KW-0472">Membrane</keyword>
<name>A0A8J2U1D7_9MICO</name>
<dbReference type="AlphaFoldDB" id="A0A8J2U1D7"/>
<keyword evidence="3" id="KW-1185">Reference proteome</keyword>
<feature type="transmembrane region" description="Helical" evidence="1">
    <location>
        <begin position="43"/>
        <end position="65"/>
    </location>
</feature>
<dbReference type="Proteomes" id="UP000616114">
    <property type="component" value="Unassembled WGS sequence"/>
</dbReference>
<evidence type="ECO:0000313" key="2">
    <source>
        <dbReference type="EMBL" id="GGA28068.1"/>
    </source>
</evidence>
<gene>
    <name evidence="2" type="ORF">GCM10011333_33540</name>
</gene>
<keyword evidence="1" id="KW-0812">Transmembrane</keyword>
<reference evidence="2" key="1">
    <citation type="journal article" date="2014" name="Int. J. Syst. Evol. Microbiol.">
        <title>Complete genome sequence of Corynebacterium casei LMG S-19264T (=DSM 44701T), isolated from a smear-ripened cheese.</title>
        <authorList>
            <consortium name="US DOE Joint Genome Institute (JGI-PGF)"/>
            <person name="Walter F."/>
            <person name="Albersmeier A."/>
            <person name="Kalinowski J."/>
            <person name="Ruckert C."/>
        </authorList>
    </citation>
    <scope>NUCLEOTIDE SEQUENCE</scope>
    <source>
        <strain evidence="2">CGMCC 1.12785</strain>
    </source>
</reference>
<reference evidence="2" key="2">
    <citation type="submission" date="2020-09" db="EMBL/GenBank/DDBJ databases">
        <authorList>
            <person name="Sun Q."/>
            <person name="Zhou Y."/>
        </authorList>
    </citation>
    <scope>NUCLEOTIDE SEQUENCE</scope>
    <source>
        <strain evidence="2">CGMCC 1.12785</strain>
    </source>
</reference>
<accession>A0A8J2U1D7</accession>
<organism evidence="2 3">
    <name type="scientific">Sediminivirga luteola</name>
    <dbReference type="NCBI Taxonomy" id="1774748"/>
    <lineage>
        <taxon>Bacteria</taxon>
        <taxon>Bacillati</taxon>
        <taxon>Actinomycetota</taxon>
        <taxon>Actinomycetes</taxon>
        <taxon>Micrococcales</taxon>
        <taxon>Brevibacteriaceae</taxon>
        <taxon>Sediminivirga</taxon>
    </lineage>
</organism>
<proteinExistence type="predicted"/>
<comment type="caution">
    <text evidence="2">The sequence shown here is derived from an EMBL/GenBank/DDBJ whole genome shotgun (WGS) entry which is preliminary data.</text>
</comment>
<protein>
    <submittedName>
        <fullName evidence="2">Uncharacterized protein</fullName>
    </submittedName>
</protein>
<keyword evidence="1" id="KW-1133">Transmembrane helix</keyword>